<dbReference type="STRING" id="589385.SAMN05421504_10127"/>
<accession>A0A1H2RUR0</accession>
<dbReference type="Pfam" id="PF07690">
    <property type="entry name" value="MFS_1"/>
    <property type="match status" value="1"/>
</dbReference>
<feature type="transmembrane region" description="Helical" evidence="7">
    <location>
        <begin position="290"/>
        <end position="311"/>
    </location>
</feature>
<dbReference type="AlphaFoldDB" id="A0A1H2RUR0"/>
<dbReference type="EMBL" id="FNON01000001">
    <property type="protein sequence ID" value="SDW23161.1"/>
    <property type="molecule type" value="Genomic_DNA"/>
</dbReference>
<dbReference type="OrthoDB" id="6803299at2"/>
<dbReference type="GO" id="GO:0005886">
    <property type="term" value="C:plasma membrane"/>
    <property type="evidence" value="ECO:0007669"/>
    <property type="project" value="UniProtKB-SubCell"/>
</dbReference>
<sequence>MTARVAGLIRGQETAVPRALLVQTFTYAVGTGMFMAGGAVFFTKYVGLSAVQVSLGFSMAWTASLLAKIPLGVLADRVGGRRAWQVAVLVQAVMFLTYPFVDGFAAFAVVVTVETLATSLGGSGRGKYIGDLFGAAERARTGAVLRSALNTGFAAGAGAAGLALAVDAKWAYLALPLVNAATFLLDAVLITWALPRIAAAGHATRPALLRSPALRDRRFLALALLTGIFYANGPLLEIVLPLWITHGTDAPQTVVAGVLLLNMVLTAVFQLPASKGSEDLPGAVRIQRRAGVALAAACAVFAVATATSGWVTVAVVVAGIGVHTAGELFVSAATWSIGYRLAPADQRATYLAVYGLGGQLAWAVVPGVATFLVTANGMLGWAALGVVFLGGGIASAGMTYRAAAAAEAREKAPCPT</sequence>
<keyword evidence="6 7" id="KW-0472">Membrane</keyword>
<dbReference type="SUPFAM" id="SSF103473">
    <property type="entry name" value="MFS general substrate transporter"/>
    <property type="match status" value="1"/>
</dbReference>
<feature type="transmembrane region" description="Helical" evidence="7">
    <location>
        <begin position="219"/>
        <end position="244"/>
    </location>
</feature>
<gene>
    <name evidence="8" type="ORF">SAMN05421504_10127</name>
</gene>
<organism evidence="8 9">
    <name type="scientific">Amycolatopsis xylanica</name>
    <dbReference type="NCBI Taxonomy" id="589385"/>
    <lineage>
        <taxon>Bacteria</taxon>
        <taxon>Bacillati</taxon>
        <taxon>Actinomycetota</taxon>
        <taxon>Actinomycetes</taxon>
        <taxon>Pseudonocardiales</taxon>
        <taxon>Pseudonocardiaceae</taxon>
        <taxon>Amycolatopsis</taxon>
    </lineage>
</organism>
<evidence type="ECO:0000256" key="6">
    <source>
        <dbReference type="ARBA" id="ARBA00023136"/>
    </source>
</evidence>
<feature type="transmembrane region" description="Helical" evidence="7">
    <location>
        <begin position="48"/>
        <end position="71"/>
    </location>
</feature>
<evidence type="ECO:0000256" key="4">
    <source>
        <dbReference type="ARBA" id="ARBA00022692"/>
    </source>
</evidence>
<dbReference type="Gene3D" id="1.20.1250.20">
    <property type="entry name" value="MFS general substrate transporter like domains"/>
    <property type="match status" value="1"/>
</dbReference>
<dbReference type="Proteomes" id="UP000199515">
    <property type="component" value="Unassembled WGS sequence"/>
</dbReference>
<evidence type="ECO:0000313" key="8">
    <source>
        <dbReference type="EMBL" id="SDW23161.1"/>
    </source>
</evidence>
<keyword evidence="3" id="KW-1003">Cell membrane</keyword>
<evidence type="ECO:0000256" key="1">
    <source>
        <dbReference type="ARBA" id="ARBA00004651"/>
    </source>
</evidence>
<keyword evidence="4 7" id="KW-0812">Transmembrane</keyword>
<dbReference type="InterPro" id="IPR011701">
    <property type="entry name" value="MFS"/>
</dbReference>
<reference evidence="8 9" key="1">
    <citation type="submission" date="2016-10" db="EMBL/GenBank/DDBJ databases">
        <authorList>
            <person name="de Groot N.N."/>
        </authorList>
    </citation>
    <scope>NUCLEOTIDE SEQUENCE [LARGE SCALE GENOMIC DNA]</scope>
    <source>
        <strain evidence="8 9">CPCC 202699</strain>
    </source>
</reference>
<dbReference type="InterPro" id="IPR050171">
    <property type="entry name" value="MFS_Transporters"/>
</dbReference>
<feature type="transmembrane region" description="Helical" evidence="7">
    <location>
        <begin position="250"/>
        <end position="269"/>
    </location>
</feature>
<feature type="transmembrane region" description="Helical" evidence="7">
    <location>
        <begin position="379"/>
        <end position="400"/>
    </location>
</feature>
<dbReference type="RefSeq" id="WP_091284982.1">
    <property type="nucleotide sequence ID" value="NZ_FNON01000001.1"/>
</dbReference>
<comment type="subcellular location">
    <subcellularLocation>
        <location evidence="1">Cell membrane</location>
        <topology evidence="1">Multi-pass membrane protein</topology>
    </subcellularLocation>
</comment>
<evidence type="ECO:0000313" key="9">
    <source>
        <dbReference type="Proteomes" id="UP000199515"/>
    </source>
</evidence>
<dbReference type="PANTHER" id="PTHR23517">
    <property type="entry name" value="RESISTANCE PROTEIN MDTM, PUTATIVE-RELATED-RELATED"/>
    <property type="match status" value="1"/>
</dbReference>
<keyword evidence="5 7" id="KW-1133">Transmembrane helix</keyword>
<dbReference type="PANTHER" id="PTHR23517:SF2">
    <property type="entry name" value="MULTIDRUG RESISTANCE PROTEIN MDTH"/>
    <property type="match status" value="1"/>
</dbReference>
<proteinExistence type="predicted"/>
<evidence type="ECO:0000256" key="5">
    <source>
        <dbReference type="ARBA" id="ARBA00022989"/>
    </source>
</evidence>
<feature type="transmembrane region" description="Helical" evidence="7">
    <location>
        <begin position="351"/>
        <end position="373"/>
    </location>
</feature>
<name>A0A1H2RUR0_9PSEU</name>
<feature type="transmembrane region" description="Helical" evidence="7">
    <location>
        <begin position="20"/>
        <end position="42"/>
    </location>
</feature>
<feature type="transmembrane region" description="Helical" evidence="7">
    <location>
        <begin position="317"/>
        <end position="339"/>
    </location>
</feature>
<keyword evidence="9" id="KW-1185">Reference proteome</keyword>
<keyword evidence="2" id="KW-0813">Transport</keyword>
<evidence type="ECO:0000256" key="3">
    <source>
        <dbReference type="ARBA" id="ARBA00022475"/>
    </source>
</evidence>
<protein>
    <submittedName>
        <fullName evidence="8">Major Facilitator Superfamily protein</fullName>
    </submittedName>
</protein>
<feature type="transmembrane region" description="Helical" evidence="7">
    <location>
        <begin position="172"/>
        <end position="198"/>
    </location>
</feature>
<evidence type="ECO:0000256" key="2">
    <source>
        <dbReference type="ARBA" id="ARBA00022448"/>
    </source>
</evidence>
<dbReference type="GO" id="GO:0022857">
    <property type="term" value="F:transmembrane transporter activity"/>
    <property type="evidence" value="ECO:0007669"/>
    <property type="project" value="InterPro"/>
</dbReference>
<evidence type="ECO:0000256" key="7">
    <source>
        <dbReference type="SAM" id="Phobius"/>
    </source>
</evidence>
<dbReference type="InterPro" id="IPR036259">
    <property type="entry name" value="MFS_trans_sf"/>
</dbReference>